<gene>
    <name evidence="1" type="ORF">DR950_18165</name>
</gene>
<dbReference type="RefSeq" id="WP_117487659.1">
    <property type="nucleotide sequence ID" value="NZ_QVIG01000001.1"/>
</dbReference>
<name>A0A372ZUM8_9ACTN</name>
<evidence type="ECO:0000313" key="1">
    <source>
        <dbReference type="EMBL" id="RGD59461.1"/>
    </source>
</evidence>
<keyword evidence="2" id="KW-1185">Reference proteome</keyword>
<proteinExistence type="predicted"/>
<organism evidence="1 2">
    <name type="scientific">Kitasatospora xanthocidica</name>
    <dbReference type="NCBI Taxonomy" id="83382"/>
    <lineage>
        <taxon>Bacteria</taxon>
        <taxon>Bacillati</taxon>
        <taxon>Actinomycetota</taxon>
        <taxon>Actinomycetes</taxon>
        <taxon>Kitasatosporales</taxon>
        <taxon>Streptomycetaceae</taxon>
        <taxon>Kitasatospora</taxon>
    </lineage>
</organism>
<reference evidence="1 2" key="1">
    <citation type="submission" date="2018-08" db="EMBL/GenBank/DDBJ databases">
        <title>Diversity &amp; Physiological Properties of Lignin-Decomposing Actinobacteria from Soil.</title>
        <authorList>
            <person name="Roh S.G."/>
            <person name="Kim S.B."/>
        </authorList>
    </citation>
    <scope>NUCLEOTIDE SEQUENCE [LARGE SCALE GENOMIC DNA]</scope>
    <source>
        <strain evidence="1 2">MMS17-GH009</strain>
    </source>
</reference>
<dbReference type="AlphaFoldDB" id="A0A372ZUM8"/>
<dbReference type="EMBL" id="QVIG01000001">
    <property type="protein sequence ID" value="RGD59461.1"/>
    <property type="molecule type" value="Genomic_DNA"/>
</dbReference>
<dbReference type="Proteomes" id="UP000263377">
    <property type="component" value="Unassembled WGS sequence"/>
</dbReference>
<comment type="caution">
    <text evidence="1">The sequence shown here is derived from an EMBL/GenBank/DDBJ whole genome shotgun (WGS) entry which is preliminary data.</text>
</comment>
<accession>A0A372ZUM8</accession>
<evidence type="ECO:0000313" key="2">
    <source>
        <dbReference type="Proteomes" id="UP000263377"/>
    </source>
</evidence>
<protein>
    <submittedName>
        <fullName evidence="1">Uncharacterized protein</fullName>
    </submittedName>
</protein>
<sequence>MTLYHFTSFDGWAGIRTSGQLEARSYQTSSFGDLPLLWLTDRSDGQGIGGDPQRLQVRIAVQPERGVHPWLIARFEAALEGRNLDWAGTDPDSWFVTTQAIPQTRWLTAVDHKTDEVLWSNEQPPPGSQVPADWALSNSDITRFEARFLTSLESLTSMELSEEVLAKLQQDSRFDLFTLLTHLPDRLSALRDSRADTTEVGQYRTWLCWLALNEDAALIPGFTQALPQA</sequence>